<keyword evidence="2" id="KW-1185">Reference proteome</keyword>
<dbReference type="InterPro" id="IPR036388">
    <property type="entry name" value="WH-like_DNA-bd_sf"/>
</dbReference>
<evidence type="ECO:0000313" key="1">
    <source>
        <dbReference type="EMBL" id="MFD1563089.1"/>
    </source>
</evidence>
<proteinExistence type="predicted"/>
<sequence>MTSLDGKILKRLKDEEPRDAEWLTEKVNIHIPNDDHEHDVGEIREHCGKLQEKGFISLNSGKFCLTETGERYLEGNIDEYELYSSSVPIHIHFSRKIGGWTLTLLDVIESNQYSTIKDIDKARDQVEYHFLDVFSQRFYQYTLFLAIIVGFWFSDGLIDGFKLCIPLYEILTLLGTLLLARSIVRGRYGIAVETEESAGRTAGMNSPALMPSAVRATVYDTVDGLWGAILIVIGFSFQVM</sequence>
<accession>A0ABD6BEC7</accession>
<protein>
    <submittedName>
        <fullName evidence="1">Uncharacterized protein</fullName>
    </submittedName>
</protein>
<name>A0ABD6BEC7_9EURY</name>
<reference evidence="1 2" key="1">
    <citation type="journal article" date="2019" name="Int. J. Syst. Evol. Microbiol.">
        <title>The Global Catalogue of Microorganisms (GCM) 10K type strain sequencing project: providing services to taxonomists for standard genome sequencing and annotation.</title>
        <authorList>
            <consortium name="The Broad Institute Genomics Platform"/>
            <consortium name="The Broad Institute Genome Sequencing Center for Infectious Disease"/>
            <person name="Wu L."/>
            <person name="Ma J."/>
        </authorList>
    </citation>
    <scope>NUCLEOTIDE SEQUENCE [LARGE SCALE GENOMIC DNA]</scope>
    <source>
        <strain evidence="1 2">CGMCC 1.12230</strain>
    </source>
</reference>
<organism evidence="1 2">
    <name type="scientific">Haloarchaeobius amylolyticus</name>
    <dbReference type="NCBI Taxonomy" id="1198296"/>
    <lineage>
        <taxon>Archaea</taxon>
        <taxon>Methanobacteriati</taxon>
        <taxon>Methanobacteriota</taxon>
        <taxon>Stenosarchaea group</taxon>
        <taxon>Halobacteria</taxon>
        <taxon>Halobacteriales</taxon>
        <taxon>Halorubellaceae</taxon>
        <taxon>Haloarchaeobius</taxon>
    </lineage>
</organism>
<dbReference type="Proteomes" id="UP001597076">
    <property type="component" value="Unassembled WGS sequence"/>
</dbReference>
<dbReference type="EMBL" id="JBHUDI010000003">
    <property type="protein sequence ID" value="MFD1563089.1"/>
    <property type="molecule type" value="Genomic_DNA"/>
</dbReference>
<dbReference type="AlphaFoldDB" id="A0ABD6BEC7"/>
<dbReference type="RefSeq" id="WP_390285306.1">
    <property type="nucleotide sequence ID" value="NZ_JBHUDI010000003.1"/>
</dbReference>
<gene>
    <name evidence="1" type="ORF">ACFR99_05970</name>
</gene>
<comment type="caution">
    <text evidence="1">The sequence shown here is derived from an EMBL/GenBank/DDBJ whole genome shotgun (WGS) entry which is preliminary data.</text>
</comment>
<evidence type="ECO:0000313" key="2">
    <source>
        <dbReference type="Proteomes" id="UP001597076"/>
    </source>
</evidence>
<dbReference type="Gene3D" id="1.10.10.10">
    <property type="entry name" value="Winged helix-like DNA-binding domain superfamily/Winged helix DNA-binding domain"/>
    <property type="match status" value="1"/>
</dbReference>